<dbReference type="EMBL" id="QNQT01000004">
    <property type="protein sequence ID" value="RDU36720.1"/>
    <property type="molecule type" value="Genomic_DNA"/>
</dbReference>
<name>A0A3D8GQE9_9BACI</name>
<dbReference type="OrthoDB" id="9816564at2"/>
<dbReference type="AlphaFoldDB" id="A0A3D8GQE9"/>
<gene>
    <name evidence="1" type="ORF">DRW41_11740</name>
</gene>
<evidence type="ECO:0008006" key="3">
    <source>
        <dbReference type="Google" id="ProtNLM"/>
    </source>
</evidence>
<dbReference type="Gene3D" id="3.40.50.2000">
    <property type="entry name" value="Glycogen Phosphorylase B"/>
    <property type="match status" value="1"/>
</dbReference>
<dbReference type="RefSeq" id="WP_115452193.1">
    <property type="nucleotide sequence ID" value="NZ_QNQT01000004.1"/>
</dbReference>
<comment type="caution">
    <text evidence="1">The sequence shown here is derived from an EMBL/GenBank/DDBJ whole genome shotgun (WGS) entry which is preliminary data.</text>
</comment>
<keyword evidence="2" id="KW-1185">Reference proteome</keyword>
<organism evidence="1 2">
    <name type="scientific">Neobacillus piezotolerans</name>
    <dbReference type="NCBI Taxonomy" id="2259171"/>
    <lineage>
        <taxon>Bacteria</taxon>
        <taxon>Bacillati</taxon>
        <taxon>Bacillota</taxon>
        <taxon>Bacilli</taxon>
        <taxon>Bacillales</taxon>
        <taxon>Bacillaceae</taxon>
        <taxon>Neobacillus</taxon>
    </lineage>
</organism>
<accession>A0A3D8GQE9</accession>
<dbReference type="Proteomes" id="UP000257144">
    <property type="component" value="Unassembled WGS sequence"/>
</dbReference>
<protein>
    <recommendedName>
        <fullName evidence="3">Glycosyltransferase family 1 protein</fullName>
    </recommendedName>
</protein>
<dbReference type="SUPFAM" id="SSF53756">
    <property type="entry name" value="UDP-Glycosyltransferase/glycogen phosphorylase"/>
    <property type="match status" value="1"/>
</dbReference>
<proteinExistence type="predicted"/>
<sequence length="337" mass="38939">MSKDITIIYPPAIDYKFMHQRPQQIMKAMAELGANVLFLNPETFFDQDEPVEVPFSHLPNFRVVKKDVDISPFIKGKKILWCAVNQGNQIDLHKPDLAIFDSCDLPSDEFSVWKSYIPEMEEKCDIIFATSPPIYNEHKANGRNVHLLPNGADFDHFKKASSPIGNRPKDLPSTKGRPLIGYYGAIYSWLDVELIEKIADRYPVVLIGSQNIQIKHHNVKMLDMKFYEELPRYLSWFDVAIIPFKMTDMIKATNPIKFYEYISAGKPVVSVRLPELSKYKHLCHFAEKKNVLAIIEEALKMNTAEKIYERQKEAMKHDWVARAEVALKIIQKALKKK</sequence>
<evidence type="ECO:0000313" key="2">
    <source>
        <dbReference type="Proteomes" id="UP000257144"/>
    </source>
</evidence>
<evidence type="ECO:0000313" key="1">
    <source>
        <dbReference type="EMBL" id="RDU36720.1"/>
    </source>
</evidence>
<reference evidence="1 2" key="1">
    <citation type="submission" date="2018-07" db="EMBL/GenBank/DDBJ databases">
        <title>Bacillus sp. YLB-04 draft genome sequence.</title>
        <authorList>
            <person name="Yu L."/>
            <person name="Tang X."/>
        </authorList>
    </citation>
    <scope>NUCLEOTIDE SEQUENCE [LARGE SCALE GENOMIC DNA]</scope>
    <source>
        <strain evidence="1 2">YLB-04</strain>
    </source>
</reference>